<evidence type="ECO:0000256" key="2">
    <source>
        <dbReference type="ARBA" id="ARBA00023235"/>
    </source>
</evidence>
<dbReference type="EC" id="5.4.99.-" evidence="4"/>
<dbReference type="PROSITE" id="PS01149">
    <property type="entry name" value="PSI_RSU"/>
    <property type="match status" value="1"/>
</dbReference>
<dbReference type="SUPFAM" id="SSF55174">
    <property type="entry name" value="Alpha-L RNA-binding motif"/>
    <property type="match status" value="1"/>
</dbReference>
<dbReference type="PANTHER" id="PTHR47683">
    <property type="entry name" value="PSEUDOURIDINE SYNTHASE FAMILY PROTEIN-RELATED"/>
    <property type="match status" value="1"/>
</dbReference>
<dbReference type="InterPro" id="IPR050343">
    <property type="entry name" value="RsuA_PseudoU_synthase"/>
</dbReference>
<evidence type="ECO:0000313" key="8">
    <source>
        <dbReference type="Proteomes" id="UP000255423"/>
    </source>
</evidence>
<reference evidence="7 8" key="1">
    <citation type="submission" date="2017-08" db="EMBL/GenBank/DDBJ databases">
        <authorList>
            <person name="de Groot N.N."/>
        </authorList>
    </citation>
    <scope>NUCLEOTIDE SEQUENCE [LARGE SCALE GENOMIC DNA]</scope>
    <source>
        <strain evidence="7 8">HM2</strain>
    </source>
</reference>
<gene>
    <name evidence="7" type="ORF">SAMN05661053_0870</name>
</gene>
<dbReference type="InterPro" id="IPR020094">
    <property type="entry name" value="TruA/RsuA/RluB/E/F_N"/>
</dbReference>
<evidence type="ECO:0000256" key="4">
    <source>
        <dbReference type="RuleBase" id="RU003887"/>
    </source>
</evidence>
<evidence type="ECO:0000256" key="5">
    <source>
        <dbReference type="SAM" id="MobiDB-lite"/>
    </source>
</evidence>
<dbReference type="GO" id="GO:0120159">
    <property type="term" value="F:rRNA pseudouridine synthase activity"/>
    <property type="evidence" value="ECO:0007669"/>
    <property type="project" value="UniProtKB-ARBA"/>
</dbReference>
<organism evidence="7 8">
    <name type="scientific">Fibrobacter succinogenes</name>
    <name type="common">Bacteroides succinogenes</name>
    <dbReference type="NCBI Taxonomy" id="833"/>
    <lineage>
        <taxon>Bacteria</taxon>
        <taxon>Pseudomonadati</taxon>
        <taxon>Fibrobacterota</taxon>
        <taxon>Fibrobacteria</taxon>
        <taxon>Fibrobacterales</taxon>
        <taxon>Fibrobacteraceae</taxon>
        <taxon>Fibrobacter</taxon>
    </lineage>
</organism>
<dbReference type="RefSeq" id="WP_109572212.1">
    <property type="nucleotide sequence ID" value="NZ_UHJL01000001.1"/>
</dbReference>
<comment type="similarity">
    <text evidence="1 4">Belongs to the pseudouridine synthase RsuA family.</text>
</comment>
<dbReference type="Gene3D" id="3.30.70.1560">
    <property type="entry name" value="Alpha-L RNA-binding motif"/>
    <property type="match status" value="1"/>
</dbReference>
<feature type="domain" description="RNA-binding S4" evidence="6">
    <location>
        <begin position="31"/>
        <end position="89"/>
    </location>
</feature>
<dbReference type="CDD" id="cd00165">
    <property type="entry name" value="S4"/>
    <property type="match status" value="1"/>
</dbReference>
<name>A0A380RVP1_FIBSU</name>
<dbReference type="Pfam" id="PF00849">
    <property type="entry name" value="PseudoU_synth_2"/>
    <property type="match status" value="1"/>
</dbReference>
<dbReference type="InterPro" id="IPR036986">
    <property type="entry name" value="S4_RNA-bd_sf"/>
</dbReference>
<evidence type="ECO:0000256" key="1">
    <source>
        <dbReference type="ARBA" id="ARBA00008348"/>
    </source>
</evidence>
<dbReference type="SUPFAM" id="SSF55120">
    <property type="entry name" value="Pseudouridine synthase"/>
    <property type="match status" value="1"/>
</dbReference>
<keyword evidence="2 4" id="KW-0413">Isomerase</keyword>
<dbReference type="PROSITE" id="PS50889">
    <property type="entry name" value="S4"/>
    <property type="match status" value="1"/>
</dbReference>
<feature type="region of interest" description="Disordered" evidence="5">
    <location>
        <begin position="1"/>
        <end position="31"/>
    </location>
</feature>
<accession>A0A380RVP1</accession>
<evidence type="ECO:0000259" key="6">
    <source>
        <dbReference type="SMART" id="SM00363"/>
    </source>
</evidence>
<sequence length="281" mass="31348">MPRKHQGISRQVNRERGCTKPASGATKAKAHGVARVISKRGFCSRSQAENLVREGRVSLRGKTVRDPDTPARENDEICVDGKPVKASEFVYFMMNKPRGYVTTASDEKGRTTVMDLFREQYAKMFPGKAVPHISPVGRLDAASEGLLLFTNDTQWADALLNPQESRGPTSSAIHTKIYRVQVAGKPTAAELSQMEAGFNVPPRVFGEKEEFMHAVSAKPYSAGEKNCWLEITLDEGKNREIRRMLAKLGYEVLRLVRIKFCNFKLGNLKQGCIKKLDAPQH</sequence>
<dbReference type="Gene3D" id="3.30.70.580">
    <property type="entry name" value="Pseudouridine synthase I, catalytic domain, N-terminal subdomain"/>
    <property type="match status" value="1"/>
</dbReference>
<dbReference type="GO" id="GO:0000455">
    <property type="term" value="P:enzyme-directed rRNA pseudouridine synthesis"/>
    <property type="evidence" value="ECO:0007669"/>
    <property type="project" value="UniProtKB-ARBA"/>
</dbReference>
<dbReference type="GO" id="GO:0003723">
    <property type="term" value="F:RNA binding"/>
    <property type="evidence" value="ECO:0007669"/>
    <property type="project" value="UniProtKB-KW"/>
</dbReference>
<dbReference type="Gene3D" id="3.10.290.10">
    <property type="entry name" value="RNA-binding S4 domain"/>
    <property type="match status" value="1"/>
</dbReference>
<dbReference type="EMBL" id="UHJL01000001">
    <property type="protein sequence ID" value="SUQ19630.1"/>
    <property type="molecule type" value="Genomic_DNA"/>
</dbReference>
<dbReference type="Pfam" id="PF01479">
    <property type="entry name" value="S4"/>
    <property type="match status" value="1"/>
</dbReference>
<dbReference type="InterPro" id="IPR006145">
    <property type="entry name" value="PsdUridine_synth_RsuA/RluA"/>
</dbReference>
<keyword evidence="3" id="KW-0694">RNA-binding</keyword>
<dbReference type="InterPro" id="IPR018496">
    <property type="entry name" value="PsdUridine_synth_RsuA/RluB_CS"/>
</dbReference>
<protein>
    <recommendedName>
        <fullName evidence="4">Pseudouridine synthase</fullName>
        <ecNumber evidence="4">5.4.99.-</ecNumber>
    </recommendedName>
</protein>
<dbReference type="InterPro" id="IPR002942">
    <property type="entry name" value="S4_RNA-bd"/>
</dbReference>
<dbReference type="AlphaFoldDB" id="A0A380RVP1"/>
<dbReference type="InterPro" id="IPR020103">
    <property type="entry name" value="PsdUridine_synth_cat_dom_sf"/>
</dbReference>
<dbReference type="NCBIfam" id="TIGR00093">
    <property type="entry name" value="pseudouridine synthase"/>
    <property type="match status" value="1"/>
</dbReference>
<dbReference type="PANTHER" id="PTHR47683:SF2">
    <property type="entry name" value="RNA-BINDING S4 DOMAIN-CONTAINING PROTEIN"/>
    <property type="match status" value="1"/>
</dbReference>
<evidence type="ECO:0000313" key="7">
    <source>
        <dbReference type="EMBL" id="SUQ19630.1"/>
    </source>
</evidence>
<dbReference type="SMART" id="SM00363">
    <property type="entry name" value="S4"/>
    <property type="match status" value="1"/>
</dbReference>
<dbReference type="InterPro" id="IPR042092">
    <property type="entry name" value="PsdUridine_s_RsuA/RluB/E/F_cat"/>
</dbReference>
<dbReference type="InterPro" id="IPR000748">
    <property type="entry name" value="PsdUridine_synth_RsuA/RluB/E/F"/>
</dbReference>
<proteinExistence type="inferred from homology"/>
<evidence type="ECO:0000256" key="3">
    <source>
        <dbReference type="PROSITE-ProRule" id="PRU00182"/>
    </source>
</evidence>
<dbReference type="CDD" id="cd02870">
    <property type="entry name" value="PseudoU_synth_RsuA_like"/>
    <property type="match status" value="1"/>
</dbReference>
<dbReference type="Proteomes" id="UP000255423">
    <property type="component" value="Unassembled WGS sequence"/>
</dbReference>